<protein>
    <submittedName>
        <fullName evidence="7">Uncharacterized protein (TIGR00297 family)</fullName>
    </submittedName>
</protein>
<sequence>MASNPHRGEVLRWQSQLVLAFTVLPVFAALLVQTLGFSWIAPSLLLEGAAIGAGFGLLAWGLRAATPGAALTGPLFTAGFYYAVPGWRTVLWPLFALFFLTVSATRFGRARKEQLLVAEQRRGRSAYQVAANLGAAALAGVAMSLAHFAVLAPILGRAMLIALVAALAEATADTLSSELGEVLGGEPLLLTTLRRVSPGTDGAISMAGTLAGCVGAGAIVLLSVLILPLSWAEGLIALAAGVFGLFFDSLLGATMERRGWLNNDAVNFLSTCAAAVCGAIVMMARS</sequence>
<dbReference type="GO" id="GO:0016020">
    <property type="term" value="C:membrane"/>
    <property type="evidence" value="ECO:0007669"/>
    <property type="project" value="UniProtKB-SubCell"/>
</dbReference>
<evidence type="ECO:0000313" key="8">
    <source>
        <dbReference type="Proteomes" id="UP000538666"/>
    </source>
</evidence>
<evidence type="ECO:0000313" key="7">
    <source>
        <dbReference type="EMBL" id="MBB6144008.1"/>
    </source>
</evidence>
<feature type="transmembrane region" description="Helical" evidence="6">
    <location>
        <begin position="234"/>
        <end position="253"/>
    </location>
</feature>
<dbReference type="Proteomes" id="UP000538666">
    <property type="component" value="Unassembled WGS sequence"/>
</dbReference>
<dbReference type="AlphaFoldDB" id="A0A841K016"/>
<gene>
    <name evidence="7" type="ORF">HNQ77_001957</name>
</gene>
<feature type="transmembrane region" description="Helical" evidence="6">
    <location>
        <begin position="39"/>
        <end position="60"/>
    </location>
</feature>
<keyword evidence="5 6" id="KW-0472">Membrane</keyword>
<dbReference type="EMBL" id="JACHEK010000003">
    <property type="protein sequence ID" value="MBB6144008.1"/>
    <property type="molecule type" value="Genomic_DNA"/>
</dbReference>
<feature type="transmembrane region" description="Helical" evidence="6">
    <location>
        <begin position="129"/>
        <end position="150"/>
    </location>
</feature>
<evidence type="ECO:0000256" key="4">
    <source>
        <dbReference type="ARBA" id="ARBA00022989"/>
    </source>
</evidence>
<dbReference type="InterPro" id="IPR002794">
    <property type="entry name" value="DUF92_TMEM19"/>
</dbReference>
<organism evidence="7 8">
    <name type="scientific">Silvibacterium bohemicum</name>
    <dbReference type="NCBI Taxonomy" id="1577686"/>
    <lineage>
        <taxon>Bacteria</taxon>
        <taxon>Pseudomonadati</taxon>
        <taxon>Acidobacteriota</taxon>
        <taxon>Terriglobia</taxon>
        <taxon>Terriglobales</taxon>
        <taxon>Acidobacteriaceae</taxon>
        <taxon>Silvibacterium</taxon>
    </lineage>
</organism>
<comment type="similarity">
    <text evidence="2">Belongs to the TMEM19 family.</text>
</comment>
<dbReference type="RefSeq" id="WP_184084745.1">
    <property type="nucleotide sequence ID" value="NZ_JACHEK010000003.1"/>
</dbReference>
<feature type="transmembrane region" description="Helical" evidence="6">
    <location>
        <begin position="17"/>
        <end position="33"/>
    </location>
</feature>
<reference evidence="7 8" key="1">
    <citation type="submission" date="2020-08" db="EMBL/GenBank/DDBJ databases">
        <title>Genomic Encyclopedia of Type Strains, Phase IV (KMG-IV): sequencing the most valuable type-strain genomes for metagenomic binning, comparative biology and taxonomic classification.</title>
        <authorList>
            <person name="Goeker M."/>
        </authorList>
    </citation>
    <scope>NUCLEOTIDE SEQUENCE [LARGE SCALE GENOMIC DNA]</scope>
    <source>
        <strain evidence="7 8">DSM 103733</strain>
    </source>
</reference>
<evidence type="ECO:0000256" key="5">
    <source>
        <dbReference type="ARBA" id="ARBA00023136"/>
    </source>
</evidence>
<comment type="subcellular location">
    <subcellularLocation>
        <location evidence="1">Membrane</location>
        <topology evidence="1">Multi-pass membrane protein</topology>
    </subcellularLocation>
</comment>
<accession>A0A841K016</accession>
<keyword evidence="3 6" id="KW-0812">Transmembrane</keyword>
<evidence type="ECO:0000256" key="1">
    <source>
        <dbReference type="ARBA" id="ARBA00004141"/>
    </source>
</evidence>
<feature type="transmembrane region" description="Helical" evidence="6">
    <location>
        <begin position="90"/>
        <end position="108"/>
    </location>
</feature>
<keyword evidence="4 6" id="KW-1133">Transmembrane helix</keyword>
<dbReference type="PANTHER" id="PTHR13353:SF5">
    <property type="entry name" value="TRANSMEMBRANE PROTEIN 19"/>
    <property type="match status" value="1"/>
</dbReference>
<dbReference type="PANTHER" id="PTHR13353">
    <property type="entry name" value="TRANSMEMBRANE PROTEIN 19"/>
    <property type="match status" value="1"/>
</dbReference>
<feature type="transmembrane region" description="Helical" evidence="6">
    <location>
        <begin position="265"/>
        <end position="284"/>
    </location>
</feature>
<keyword evidence="8" id="KW-1185">Reference proteome</keyword>
<evidence type="ECO:0000256" key="6">
    <source>
        <dbReference type="SAM" id="Phobius"/>
    </source>
</evidence>
<dbReference type="Pfam" id="PF01940">
    <property type="entry name" value="DUF92"/>
    <property type="match status" value="1"/>
</dbReference>
<feature type="transmembrane region" description="Helical" evidence="6">
    <location>
        <begin position="203"/>
        <end position="227"/>
    </location>
</feature>
<comment type="caution">
    <text evidence="7">The sequence shown here is derived from an EMBL/GenBank/DDBJ whole genome shotgun (WGS) entry which is preliminary data.</text>
</comment>
<evidence type="ECO:0000256" key="2">
    <source>
        <dbReference type="ARBA" id="ARBA00009012"/>
    </source>
</evidence>
<name>A0A841K016_9BACT</name>
<proteinExistence type="inferred from homology"/>
<evidence type="ECO:0000256" key="3">
    <source>
        <dbReference type="ARBA" id="ARBA00022692"/>
    </source>
</evidence>